<evidence type="ECO:0000313" key="7">
    <source>
        <dbReference type="Proteomes" id="UP000188268"/>
    </source>
</evidence>
<dbReference type="CDD" id="cd14798">
    <property type="entry name" value="RX-CC_like"/>
    <property type="match status" value="1"/>
</dbReference>
<dbReference type="GO" id="GO:0006952">
    <property type="term" value="P:defense response"/>
    <property type="evidence" value="ECO:0007669"/>
    <property type="project" value="UniProtKB-KW"/>
</dbReference>
<name>A0A1R3HHX3_COCAP</name>
<evidence type="ECO:0000256" key="1">
    <source>
        <dbReference type="ARBA" id="ARBA00022737"/>
    </source>
</evidence>
<dbReference type="InterPro" id="IPR038005">
    <property type="entry name" value="RX-like_CC"/>
</dbReference>
<dbReference type="Gene3D" id="3.40.50.300">
    <property type="entry name" value="P-loop containing nucleotide triphosphate hydrolases"/>
    <property type="match status" value="1"/>
</dbReference>
<dbReference type="Proteomes" id="UP000188268">
    <property type="component" value="Unassembled WGS sequence"/>
</dbReference>
<dbReference type="Pfam" id="PF18052">
    <property type="entry name" value="Rx_N"/>
    <property type="match status" value="1"/>
</dbReference>
<feature type="non-terminal residue" evidence="6">
    <location>
        <position position="323"/>
    </location>
</feature>
<proteinExistence type="predicted"/>
<sequence length="323" mass="37171">MESSIADLLLGKIVSIFENEVVLLSGFRDEVKEIKLELISMRSLLEDADKRRVHSRTESAWISSVRDMVFEVEDIIDEFTYHVNKQKQMGFFPKVIRYPGNLLLRRKVAVKLQDINQRIKSIAERNQRYGGANQLEGADKNLGGTSSNYDPNWLRNYNESLLFLKDDNLVGIEKAQKKLLGWLLDEEPRRTVVSVVGMGGLGKTTLVANTFNKQIVKQHFDCCAWITVSQQYMIQEILKSMVKEVCGKANEDAPDNLSFMSYRDLVKTLVEILQTKRYLIVLDDMWHINFWHDITIALPTNITGSRILLTTRMEDIASFEFDV</sequence>
<dbReference type="InterPro" id="IPR002182">
    <property type="entry name" value="NB-ARC"/>
</dbReference>
<dbReference type="OrthoDB" id="1002404at2759"/>
<feature type="domain" description="Disease resistance N-terminal" evidence="5">
    <location>
        <begin position="8"/>
        <end position="89"/>
    </location>
</feature>
<dbReference type="FunFam" id="3.40.50.300:FF:001091">
    <property type="entry name" value="Probable disease resistance protein At1g61300"/>
    <property type="match status" value="1"/>
</dbReference>
<reference evidence="6 7" key="1">
    <citation type="submission" date="2013-09" db="EMBL/GenBank/DDBJ databases">
        <title>Corchorus capsularis genome sequencing.</title>
        <authorList>
            <person name="Alam M."/>
            <person name="Haque M.S."/>
            <person name="Islam M.S."/>
            <person name="Emdad E.M."/>
            <person name="Islam M.M."/>
            <person name="Ahmed B."/>
            <person name="Halim A."/>
            <person name="Hossen Q.M.M."/>
            <person name="Hossain M.Z."/>
            <person name="Ahmed R."/>
            <person name="Khan M.M."/>
            <person name="Islam R."/>
            <person name="Rashid M.M."/>
            <person name="Khan S.A."/>
            <person name="Rahman M.S."/>
            <person name="Alam M."/>
        </authorList>
    </citation>
    <scope>NUCLEOTIDE SEQUENCE [LARGE SCALE GENOMIC DNA]</scope>
    <source>
        <strain evidence="7">cv. CVL-1</strain>
        <tissue evidence="6">Whole seedling</tissue>
    </source>
</reference>
<dbReference type="InterPro" id="IPR041118">
    <property type="entry name" value="Rx_N"/>
</dbReference>
<protein>
    <submittedName>
        <fullName evidence="6">Disease resistance protein</fullName>
    </submittedName>
</protein>
<evidence type="ECO:0000256" key="3">
    <source>
        <dbReference type="ARBA" id="ARBA00022821"/>
    </source>
</evidence>
<dbReference type="Gramene" id="OMO69885">
    <property type="protein sequence ID" value="OMO69885"/>
    <property type="gene ID" value="CCACVL1_19213"/>
</dbReference>
<keyword evidence="3" id="KW-0611">Plant defense</keyword>
<dbReference type="EMBL" id="AWWV01011918">
    <property type="protein sequence ID" value="OMO69885.1"/>
    <property type="molecule type" value="Genomic_DNA"/>
</dbReference>
<dbReference type="Pfam" id="PF00931">
    <property type="entry name" value="NB-ARC"/>
    <property type="match status" value="1"/>
</dbReference>
<evidence type="ECO:0000259" key="5">
    <source>
        <dbReference type="Pfam" id="PF18052"/>
    </source>
</evidence>
<keyword evidence="1" id="KW-0677">Repeat</keyword>
<dbReference type="STRING" id="210143.A0A1R3HHX3"/>
<evidence type="ECO:0000313" key="6">
    <source>
        <dbReference type="EMBL" id="OMO69885.1"/>
    </source>
</evidence>
<feature type="domain" description="NB-ARC" evidence="4">
    <location>
        <begin position="173"/>
        <end position="319"/>
    </location>
</feature>
<dbReference type="GO" id="GO:0043531">
    <property type="term" value="F:ADP binding"/>
    <property type="evidence" value="ECO:0007669"/>
    <property type="project" value="InterPro"/>
</dbReference>
<dbReference type="Gene3D" id="1.20.5.4130">
    <property type="match status" value="1"/>
</dbReference>
<accession>A0A1R3HHX3</accession>
<dbReference type="SUPFAM" id="SSF52540">
    <property type="entry name" value="P-loop containing nucleoside triphosphate hydrolases"/>
    <property type="match status" value="1"/>
</dbReference>
<organism evidence="6 7">
    <name type="scientific">Corchorus capsularis</name>
    <name type="common">Jute</name>
    <dbReference type="NCBI Taxonomy" id="210143"/>
    <lineage>
        <taxon>Eukaryota</taxon>
        <taxon>Viridiplantae</taxon>
        <taxon>Streptophyta</taxon>
        <taxon>Embryophyta</taxon>
        <taxon>Tracheophyta</taxon>
        <taxon>Spermatophyta</taxon>
        <taxon>Magnoliopsida</taxon>
        <taxon>eudicotyledons</taxon>
        <taxon>Gunneridae</taxon>
        <taxon>Pentapetalae</taxon>
        <taxon>rosids</taxon>
        <taxon>malvids</taxon>
        <taxon>Malvales</taxon>
        <taxon>Malvaceae</taxon>
        <taxon>Grewioideae</taxon>
        <taxon>Apeibeae</taxon>
        <taxon>Corchorus</taxon>
    </lineage>
</organism>
<dbReference type="AlphaFoldDB" id="A0A1R3HHX3"/>
<dbReference type="PANTHER" id="PTHR19338">
    <property type="entry name" value="TRANSLOCASE OF INNER MITOCHONDRIAL MEMBRANE 13 HOMOLOG"/>
    <property type="match status" value="1"/>
</dbReference>
<evidence type="ECO:0000259" key="4">
    <source>
        <dbReference type="Pfam" id="PF00931"/>
    </source>
</evidence>
<gene>
    <name evidence="6" type="ORF">CCACVL1_19213</name>
</gene>
<keyword evidence="2" id="KW-0547">Nucleotide-binding</keyword>
<dbReference type="PRINTS" id="PR00364">
    <property type="entry name" value="DISEASERSIST"/>
</dbReference>
<evidence type="ECO:0000256" key="2">
    <source>
        <dbReference type="ARBA" id="ARBA00022741"/>
    </source>
</evidence>
<comment type="caution">
    <text evidence="6">The sequence shown here is derived from an EMBL/GenBank/DDBJ whole genome shotgun (WGS) entry which is preliminary data.</text>
</comment>
<dbReference type="InterPro" id="IPR027417">
    <property type="entry name" value="P-loop_NTPase"/>
</dbReference>
<dbReference type="PANTHER" id="PTHR19338:SF59">
    <property type="entry name" value="OS10G0162832 PROTEIN"/>
    <property type="match status" value="1"/>
</dbReference>
<keyword evidence="7" id="KW-1185">Reference proteome</keyword>
<dbReference type="OMA" id="NELAGNC"/>